<organism evidence="10 11">
    <name type="scientific">Tetraparma gracilis</name>
    <dbReference type="NCBI Taxonomy" id="2962635"/>
    <lineage>
        <taxon>Eukaryota</taxon>
        <taxon>Sar</taxon>
        <taxon>Stramenopiles</taxon>
        <taxon>Ochrophyta</taxon>
        <taxon>Bolidophyceae</taxon>
        <taxon>Parmales</taxon>
        <taxon>Triparmaceae</taxon>
        <taxon>Tetraparma</taxon>
    </lineage>
</organism>
<feature type="transmembrane region" description="Helical" evidence="8">
    <location>
        <begin position="208"/>
        <end position="239"/>
    </location>
</feature>
<comment type="caution">
    <text evidence="10">The sequence shown here is derived from an EMBL/GenBank/DDBJ whole genome shotgun (WGS) entry which is preliminary data.</text>
</comment>
<feature type="domain" description="Ammonium transporter AmtB-like" evidence="9">
    <location>
        <begin position="61"/>
        <end position="281"/>
    </location>
</feature>
<evidence type="ECO:0000259" key="9">
    <source>
        <dbReference type="Pfam" id="PF00909"/>
    </source>
</evidence>
<evidence type="ECO:0000256" key="8">
    <source>
        <dbReference type="SAM" id="Phobius"/>
    </source>
</evidence>
<feature type="transmembrane region" description="Helical" evidence="8">
    <location>
        <begin position="299"/>
        <end position="332"/>
    </location>
</feature>
<evidence type="ECO:0000256" key="3">
    <source>
        <dbReference type="ARBA" id="ARBA00022448"/>
    </source>
</evidence>
<dbReference type="PROSITE" id="PS01219">
    <property type="entry name" value="AMMONIUM_TRANSP"/>
    <property type="match status" value="1"/>
</dbReference>
<dbReference type="SUPFAM" id="SSF111352">
    <property type="entry name" value="Ammonium transporter"/>
    <property type="match status" value="1"/>
</dbReference>
<dbReference type="InterPro" id="IPR018047">
    <property type="entry name" value="Ammonium_transpt_CS"/>
</dbReference>
<evidence type="ECO:0000256" key="7">
    <source>
        <dbReference type="ARBA" id="ARBA00023177"/>
    </source>
</evidence>
<dbReference type="InterPro" id="IPR029020">
    <property type="entry name" value="Ammonium/urea_transptr"/>
</dbReference>
<feature type="transmembrane region" description="Helical" evidence="8">
    <location>
        <begin position="260"/>
        <end position="279"/>
    </location>
</feature>
<dbReference type="InterPro" id="IPR024041">
    <property type="entry name" value="NH4_transpt_AmtB-like_dom"/>
</dbReference>
<feature type="transmembrane region" description="Helical" evidence="8">
    <location>
        <begin position="137"/>
        <end position="156"/>
    </location>
</feature>
<evidence type="ECO:0000313" key="10">
    <source>
        <dbReference type="EMBL" id="GMI38008.1"/>
    </source>
</evidence>
<name>A0ABQ6N2C6_9STRA</name>
<evidence type="ECO:0000256" key="2">
    <source>
        <dbReference type="ARBA" id="ARBA00005887"/>
    </source>
</evidence>
<dbReference type="PANTHER" id="PTHR11730">
    <property type="entry name" value="AMMONIUM TRANSPORTER"/>
    <property type="match status" value="1"/>
</dbReference>
<evidence type="ECO:0000313" key="11">
    <source>
        <dbReference type="Proteomes" id="UP001165060"/>
    </source>
</evidence>
<feature type="transmembrane region" description="Helical" evidence="8">
    <location>
        <begin position="168"/>
        <end position="188"/>
    </location>
</feature>
<dbReference type="PANTHER" id="PTHR11730:SF6">
    <property type="entry name" value="AMMONIUM TRANSPORTER"/>
    <property type="match status" value="1"/>
</dbReference>
<keyword evidence="4 8" id="KW-0812">Transmembrane</keyword>
<reference evidence="10 11" key="1">
    <citation type="journal article" date="2023" name="Commun. Biol.">
        <title>Genome analysis of Parmales, the sister group of diatoms, reveals the evolutionary specialization of diatoms from phago-mixotrophs to photoautotrophs.</title>
        <authorList>
            <person name="Ban H."/>
            <person name="Sato S."/>
            <person name="Yoshikawa S."/>
            <person name="Yamada K."/>
            <person name="Nakamura Y."/>
            <person name="Ichinomiya M."/>
            <person name="Sato N."/>
            <person name="Blanc-Mathieu R."/>
            <person name="Endo H."/>
            <person name="Kuwata A."/>
            <person name="Ogata H."/>
        </authorList>
    </citation>
    <scope>NUCLEOTIDE SEQUENCE [LARGE SCALE GENOMIC DNA]</scope>
</reference>
<feature type="transmembrane region" description="Helical" evidence="8">
    <location>
        <begin position="96"/>
        <end position="117"/>
    </location>
</feature>
<dbReference type="Proteomes" id="UP001165060">
    <property type="component" value="Unassembled WGS sequence"/>
</dbReference>
<evidence type="ECO:0000256" key="4">
    <source>
        <dbReference type="ARBA" id="ARBA00022692"/>
    </source>
</evidence>
<feature type="transmembrane region" description="Helical" evidence="8">
    <location>
        <begin position="396"/>
        <end position="422"/>
    </location>
</feature>
<keyword evidence="6 8" id="KW-0472">Membrane</keyword>
<dbReference type="EMBL" id="BRYB01002007">
    <property type="protein sequence ID" value="GMI38008.1"/>
    <property type="molecule type" value="Genomic_DNA"/>
</dbReference>
<evidence type="ECO:0000256" key="5">
    <source>
        <dbReference type="ARBA" id="ARBA00022989"/>
    </source>
</evidence>
<sequence length="482" mass="51534">MLLAEPYATKCFLPAGTTAAQLSTCLLNPTATNCPGQLLPCMFDAIALKFTDLELSIDSFFLVTSGALVFLMQAGFAMLCAGSIREKNVRNILLKNMLDAAVGAIVYFLIGFAFAYGDGGVFIGSNQFALGMLDPKLYATWFFQWAFAATAATIVAGTVAERCKMEAYICYSVFLTGFVYPVITRAVWDSRGWLSAFVSAGSGGPQNYPLFGVGMVDFAGSGVVHLTGGTVALVAAIILGPRIGRFTDENGKKLKTPGDMPGHSVSLQVLGTFLLWFGWYGWILSEEGVFDLTAVMNGALGGLVAITAGTATVYPWAAVVIGLIGGCVYIGFSNLLIKLQIDDAVDAIPVHFANGIWGCIAAGLFSAPELMATVYGKSQYAGWFYQWVYEDGRANLLYAEAIGVIYIIGWSAGLMTPLFLLLKMLNLFRVDPEEEEAGLDVSHHGGSAYSRSALTSSFVARRTSADNLVKSVVDEPKDEVVV</sequence>
<keyword evidence="7" id="KW-0924">Ammonia transport</keyword>
<evidence type="ECO:0000256" key="1">
    <source>
        <dbReference type="ARBA" id="ARBA00004141"/>
    </source>
</evidence>
<feature type="transmembrane region" description="Helical" evidence="8">
    <location>
        <begin position="60"/>
        <end position="84"/>
    </location>
</feature>
<keyword evidence="5 8" id="KW-1133">Transmembrane helix</keyword>
<keyword evidence="3" id="KW-0813">Transport</keyword>
<evidence type="ECO:0000256" key="6">
    <source>
        <dbReference type="ARBA" id="ARBA00023136"/>
    </source>
</evidence>
<gene>
    <name evidence="10" type="ORF">TeGR_g15047</name>
</gene>
<feature type="domain" description="Ammonium transporter AmtB-like" evidence="9">
    <location>
        <begin position="287"/>
        <end position="449"/>
    </location>
</feature>
<dbReference type="Gene3D" id="1.10.3430.10">
    <property type="entry name" value="Ammonium transporter AmtB like domains"/>
    <property type="match status" value="2"/>
</dbReference>
<accession>A0ABQ6N2C6</accession>
<comment type="similarity">
    <text evidence="2">Belongs to the ammonia transporter channel (TC 1.A.11.2) family.</text>
</comment>
<proteinExistence type="inferred from homology"/>
<dbReference type="Pfam" id="PF00909">
    <property type="entry name" value="Ammonium_transp"/>
    <property type="match status" value="2"/>
</dbReference>
<protein>
    <recommendedName>
        <fullName evidence="9">Ammonium transporter AmtB-like domain-containing protein</fullName>
    </recommendedName>
</protein>
<keyword evidence="11" id="KW-1185">Reference proteome</keyword>
<comment type="subcellular location">
    <subcellularLocation>
        <location evidence="1">Membrane</location>
        <topology evidence="1">Multi-pass membrane protein</topology>
    </subcellularLocation>
</comment>
<feature type="transmembrane region" description="Helical" evidence="8">
    <location>
        <begin position="352"/>
        <end position="376"/>
    </location>
</feature>